<sequence>MKIRTIKTRVFLPPKDDLFSLIKESFSRIKLKEKSIIVVTSKIVSIWQGRCIEPETVKDKDELIKKEAELYLDRDKVPGGYALFTIKNGLIVPTAGIDESNANGYFILWPEKPFSAAKKIYNFIKRNYRLNDFGIIITDSHSGPSRLGITGIAIAYYGFYPLKDYRGCLDIFGREMKISQVNIPDSLAAAAVFSMGECDEQTPIAIIEDIDAIQFKRSSPEKDDPLIVPMEEDIYAPFLKSVRWKKGGKYKKKNEN</sequence>
<dbReference type="PANTHER" id="PTHR47917">
    <property type="match status" value="1"/>
</dbReference>
<dbReference type="Pfam" id="PF01996">
    <property type="entry name" value="F420_ligase"/>
    <property type="match status" value="1"/>
</dbReference>
<gene>
    <name evidence="2" type="ORF">COT34_00780</name>
</gene>
<dbReference type="AlphaFoldDB" id="A0A2M6T161"/>
<dbReference type="GO" id="GO:0052618">
    <property type="term" value="F:coenzyme F420-0:L-glutamate ligase activity"/>
    <property type="evidence" value="ECO:0007669"/>
    <property type="project" value="TreeGrafter"/>
</dbReference>
<feature type="domain" description="Coenzyme F420:L-glutamate ligase-like" evidence="1">
    <location>
        <begin position="13"/>
        <end position="208"/>
    </location>
</feature>
<accession>A0A2M6T161</accession>
<dbReference type="InterPro" id="IPR002847">
    <property type="entry name" value="F420-0_gamma-glut_ligase-dom"/>
</dbReference>
<keyword evidence="2" id="KW-0436">Ligase</keyword>
<protein>
    <submittedName>
        <fullName evidence="2">Putative folate metabolism gamma-glutamate ligase</fullName>
    </submittedName>
</protein>
<proteinExistence type="predicted"/>
<comment type="caution">
    <text evidence="2">The sequence shown here is derived from an EMBL/GenBank/DDBJ whole genome shotgun (WGS) entry which is preliminary data.</text>
</comment>
<organism evidence="2 3">
    <name type="scientific">Candidatus Nealsonbacteria bacterium CG08_land_8_20_14_0_20_43_11</name>
    <dbReference type="NCBI Taxonomy" id="1974706"/>
    <lineage>
        <taxon>Bacteria</taxon>
        <taxon>Candidatus Nealsoniibacteriota</taxon>
    </lineage>
</organism>
<dbReference type="EMBL" id="PEYE01000014">
    <property type="protein sequence ID" value="PIS38978.1"/>
    <property type="molecule type" value="Genomic_DNA"/>
</dbReference>
<dbReference type="Proteomes" id="UP000229390">
    <property type="component" value="Unassembled WGS sequence"/>
</dbReference>
<evidence type="ECO:0000313" key="2">
    <source>
        <dbReference type="EMBL" id="PIS38978.1"/>
    </source>
</evidence>
<evidence type="ECO:0000259" key="1">
    <source>
        <dbReference type="Pfam" id="PF01996"/>
    </source>
</evidence>
<reference evidence="3" key="1">
    <citation type="submission" date="2017-09" db="EMBL/GenBank/DDBJ databases">
        <title>Depth-based differentiation of microbial function through sediment-hosted aquifers and enrichment of novel symbionts in the deep terrestrial subsurface.</title>
        <authorList>
            <person name="Probst A.J."/>
            <person name="Ladd B."/>
            <person name="Jarett J.K."/>
            <person name="Geller-Mcgrath D.E."/>
            <person name="Sieber C.M.K."/>
            <person name="Emerson J.B."/>
            <person name="Anantharaman K."/>
            <person name="Thomas B.C."/>
            <person name="Malmstrom R."/>
            <person name="Stieglmeier M."/>
            <person name="Klingl A."/>
            <person name="Woyke T."/>
            <person name="Ryan C.M."/>
            <person name="Banfield J.F."/>
        </authorList>
    </citation>
    <scope>NUCLEOTIDE SEQUENCE [LARGE SCALE GENOMIC DNA]</scope>
</reference>
<dbReference type="SUPFAM" id="SSF144010">
    <property type="entry name" value="CofE-like"/>
    <property type="match status" value="1"/>
</dbReference>
<dbReference type="PANTHER" id="PTHR47917:SF1">
    <property type="entry name" value="COENZYME F420:L-GLUTAMATE LIGASE"/>
    <property type="match status" value="1"/>
</dbReference>
<name>A0A2M6T161_9BACT</name>
<evidence type="ECO:0000313" key="3">
    <source>
        <dbReference type="Proteomes" id="UP000229390"/>
    </source>
</evidence>
<dbReference type="Gene3D" id="3.30.1330.100">
    <property type="entry name" value="CofE-like"/>
    <property type="match status" value="1"/>
</dbReference>